<evidence type="ECO:0000313" key="2">
    <source>
        <dbReference type="EMBL" id="MBB1097066.1"/>
    </source>
</evidence>
<keyword evidence="1" id="KW-0472">Membrane</keyword>
<gene>
    <name evidence="2" type="ORF">H5S09_03750</name>
</gene>
<dbReference type="Proteomes" id="UP000517106">
    <property type="component" value="Unassembled WGS sequence"/>
</dbReference>
<organism evidence="2 3">
    <name type="scientific">Limosilactobacillus rudii</name>
    <dbReference type="NCBI Taxonomy" id="2759755"/>
    <lineage>
        <taxon>Bacteria</taxon>
        <taxon>Bacillati</taxon>
        <taxon>Bacillota</taxon>
        <taxon>Bacilli</taxon>
        <taxon>Lactobacillales</taxon>
        <taxon>Lactobacillaceae</taxon>
        <taxon>Limosilactobacillus</taxon>
    </lineage>
</organism>
<feature type="transmembrane region" description="Helical" evidence="1">
    <location>
        <begin position="32"/>
        <end position="56"/>
    </location>
</feature>
<evidence type="ECO:0000313" key="3">
    <source>
        <dbReference type="Proteomes" id="UP000517106"/>
    </source>
</evidence>
<keyword evidence="3" id="KW-1185">Reference proteome</keyword>
<keyword evidence="1" id="KW-1133">Transmembrane helix</keyword>
<name>A0A7W3YN15_9LACO</name>
<sequence>MKALVVILTAMFTGAKLAGAIAWSWWLVFAPVWVYLGIGVAIDFLILIITGIYVLISHYEDRKRGE</sequence>
<protein>
    <submittedName>
        <fullName evidence="2">Uncharacterized protein</fullName>
    </submittedName>
</protein>
<comment type="caution">
    <text evidence="2">The sequence shown here is derived from an EMBL/GenBank/DDBJ whole genome shotgun (WGS) entry which is preliminary data.</text>
</comment>
<dbReference type="InterPro" id="IPR019396">
    <property type="entry name" value="TM_Fragile-X-F-assoc"/>
</dbReference>
<dbReference type="AlphaFoldDB" id="A0A7W3YN15"/>
<reference evidence="2 3" key="1">
    <citation type="submission" date="2020-07" db="EMBL/GenBank/DDBJ databases">
        <title>Description of Limosilactobacillus balticus sp. nov., Limosilactobacillus agrestis sp. nov., Limosilactobacillus albertensis sp. nov., Limosilactobacillus rudii sp. nov., Limosilactobacillus fastidiosus sp. nov., five novel Limosilactobacillus species isolated from the vertebrate gastrointestinal tract, and proposal of 6 subspecies of Limosilactobacillus reuteri adapted to the gastrointestinal tract of specific vertebrate hosts.</title>
        <authorList>
            <person name="Li F."/>
            <person name="Cheng C."/>
            <person name="Zheng J."/>
            <person name="Quevedo R.M."/>
            <person name="Li J."/>
            <person name="Roos S."/>
            <person name="Gaenzle M.G."/>
            <person name="Walter J."/>
        </authorList>
    </citation>
    <scope>NUCLEOTIDE SEQUENCE [LARGE SCALE GENOMIC DNA]</scope>
    <source>
        <strain evidence="2 3">STM2_1</strain>
    </source>
</reference>
<dbReference type="RefSeq" id="WP_182595808.1">
    <property type="nucleotide sequence ID" value="NZ_JACIVA010000039.1"/>
</dbReference>
<keyword evidence="1" id="KW-0812">Transmembrane</keyword>
<dbReference type="EMBL" id="JACIVA010000039">
    <property type="protein sequence ID" value="MBB1097066.1"/>
    <property type="molecule type" value="Genomic_DNA"/>
</dbReference>
<dbReference type="Pfam" id="PF10269">
    <property type="entry name" value="Tmemb_185A"/>
    <property type="match status" value="1"/>
</dbReference>
<proteinExistence type="predicted"/>
<evidence type="ECO:0000256" key="1">
    <source>
        <dbReference type="SAM" id="Phobius"/>
    </source>
</evidence>
<accession>A0A7W3YN15</accession>